<keyword evidence="3" id="KW-1185">Reference proteome</keyword>
<accession>A0A6A4VQJ4</accession>
<comment type="caution">
    <text evidence="2">The sequence shown here is derived from an EMBL/GenBank/DDBJ whole genome shotgun (WGS) entry which is preliminary data.</text>
</comment>
<name>A0A6A4VQJ4_AMPAM</name>
<evidence type="ECO:0000256" key="1">
    <source>
        <dbReference type="SAM" id="Phobius"/>
    </source>
</evidence>
<keyword evidence="1" id="KW-1133">Transmembrane helix</keyword>
<keyword evidence="1" id="KW-0472">Membrane</keyword>
<feature type="transmembrane region" description="Helical" evidence="1">
    <location>
        <begin position="48"/>
        <end position="66"/>
    </location>
</feature>
<organism evidence="2 3">
    <name type="scientific">Amphibalanus amphitrite</name>
    <name type="common">Striped barnacle</name>
    <name type="synonym">Balanus amphitrite</name>
    <dbReference type="NCBI Taxonomy" id="1232801"/>
    <lineage>
        <taxon>Eukaryota</taxon>
        <taxon>Metazoa</taxon>
        <taxon>Ecdysozoa</taxon>
        <taxon>Arthropoda</taxon>
        <taxon>Crustacea</taxon>
        <taxon>Multicrustacea</taxon>
        <taxon>Cirripedia</taxon>
        <taxon>Thoracica</taxon>
        <taxon>Thoracicalcarea</taxon>
        <taxon>Balanomorpha</taxon>
        <taxon>Balanoidea</taxon>
        <taxon>Balanidae</taxon>
        <taxon>Amphibalaninae</taxon>
        <taxon>Amphibalanus</taxon>
    </lineage>
</organism>
<dbReference type="Proteomes" id="UP000440578">
    <property type="component" value="Unassembled WGS sequence"/>
</dbReference>
<protein>
    <submittedName>
        <fullName evidence="2">Uncharacterized protein</fullName>
    </submittedName>
</protein>
<dbReference type="EMBL" id="VIIS01001555">
    <property type="protein sequence ID" value="KAF0296485.1"/>
    <property type="molecule type" value="Genomic_DNA"/>
</dbReference>
<evidence type="ECO:0000313" key="3">
    <source>
        <dbReference type="Proteomes" id="UP000440578"/>
    </source>
</evidence>
<keyword evidence="1" id="KW-0812">Transmembrane</keyword>
<sequence>MKRNYKAVDTLGATAEAQLSNTMTAADQTAVVIGSNVKNYIGSSIPNIALATTVGIPVFVAMLALLGAPPLLLSALSVSSPILLQSVAALYNSLPN</sequence>
<proteinExistence type="predicted"/>
<evidence type="ECO:0000313" key="2">
    <source>
        <dbReference type="EMBL" id="KAF0296485.1"/>
    </source>
</evidence>
<dbReference type="AlphaFoldDB" id="A0A6A4VQJ4"/>
<reference evidence="2 3" key="1">
    <citation type="submission" date="2019-07" db="EMBL/GenBank/DDBJ databases">
        <title>Draft genome assembly of a fouling barnacle, Amphibalanus amphitrite (Darwin, 1854): The first reference genome for Thecostraca.</title>
        <authorList>
            <person name="Kim W."/>
        </authorList>
    </citation>
    <scope>NUCLEOTIDE SEQUENCE [LARGE SCALE GENOMIC DNA]</scope>
    <source>
        <strain evidence="2">SNU_AA5</strain>
        <tissue evidence="2">Soma without cirri and trophi</tissue>
    </source>
</reference>
<gene>
    <name evidence="2" type="ORF">FJT64_006043</name>
</gene>